<dbReference type="PANTHER" id="PTHR30136:SF24">
    <property type="entry name" value="HTH-TYPE TRANSCRIPTIONAL REPRESSOR ALLR"/>
    <property type="match status" value="1"/>
</dbReference>
<evidence type="ECO:0000313" key="6">
    <source>
        <dbReference type="EMBL" id="MDQ0644888.1"/>
    </source>
</evidence>
<keyword evidence="3" id="KW-0804">Transcription</keyword>
<comment type="caution">
    <text evidence="6">The sequence shown here is derived from an EMBL/GenBank/DDBJ whole genome shotgun (WGS) entry which is preliminary data.</text>
</comment>
<dbReference type="PANTHER" id="PTHR30136">
    <property type="entry name" value="HELIX-TURN-HELIX TRANSCRIPTIONAL REGULATOR, ICLR FAMILY"/>
    <property type="match status" value="1"/>
</dbReference>
<dbReference type="Proteomes" id="UP001239085">
    <property type="component" value="Unassembled WGS sequence"/>
</dbReference>
<dbReference type="Pfam" id="PF09339">
    <property type="entry name" value="HTH_IclR"/>
    <property type="match status" value="1"/>
</dbReference>
<keyword evidence="2 6" id="KW-0238">DNA-binding</keyword>
<dbReference type="SUPFAM" id="SSF46785">
    <property type="entry name" value="Winged helix' DNA-binding domain"/>
    <property type="match status" value="1"/>
</dbReference>
<dbReference type="GO" id="GO:0003677">
    <property type="term" value="F:DNA binding"/>
    <property type="evidence" value="ECO:0007669"/>
    <property type="project" value="UniProtKB-KW"/>
</dbReference>
<feature type="domain" description="IclR-ED" evidence="5">
    <location>
        <begin position="72"/>
        <end position="249"/>
    </location>
</feature>
<dbReference type="InterPro" id="IPR036390">
    <property type="entry name" value="WH_DNA-bd_sf"/>
</dbReference>
<evidence type="ECO:0000256" key="2">
    <source>
        <dbReference type="ARBA" id="ARBA00023125"/>
    </source>
</evidence>
<sequence>MNLQESEPTLIGSVQRALRLVDIVANAPRPLPTKMLASATGLTPGTTYNLVRTLIHEGYLAAEPDGLVLGTRFPSFQGQIGARGVFLARVRAALRQVTDEVGATAYLSRFDDGEVHLVDIVDATHNPRVELWVGLHSSAHATALGKQILADLDEEDRLDYLSRHRLEELTPNTISDRRTLLTQLEQSPGWVIDDEEYSVGSTCVAVPVIAPNLTASLAISLPSDRAVVDRGLVRTLQRAARRLALQLGADAMDAGDAGRGPGDEFTI</sequence>
<dbReference type="EMBL" id="JAUSXK010000001">
    <property type="protein sequence ID" value="MDQ0644888.1"/>
    <property type="molecule type" value="Genomic_DNA"/>
</dbReference>
<keyword evidence="7" id="KW-1185">Reference proteome</keyword>
<evidence type="ECO:0000313" key="7">
    <source>
        <dbReference type="Proteomes" id="UP001239085"/>
    </source>
</evidence>
<gene>
    <name evidence="6" type="ORF">QFZ46_003048</name>
</gene>
<evidence type="ECO:0000259" key="4">
    <source>
        <dbReference type="PROSITE" id="PS51077"/>
    </source>
</evidence>
<dbReference type="RefSeq" id="WP_307363071.1">
    <property type="nucleotide sequence ID" value="NZ_JAUSXK010000001.1"/>
</dbReference>
<name>A0ABU0PC33_9MICO</name>
<dbReference type="Pfam" id="PF01614">
    <property type="entry name" value="IclR_C"/>
    <property type="match status" value="1"/>
</dbReference>
<dbReference type="InterPro" id="IPR029016">
    <property type="entry name" value="GAF-like_dom_sf"/>
</dbReference>
<dbReference type="Gene3D" id="1.10.10.10">
    <property type="entry name" value="Winged helix-like DNA-binding domain superfamily/Winged helix DNA-binding domain"/>
    <property type="match status" value="1"/>
</dbReference>
<feature type="domain" description="HTH iclR-type" evidence="4">
    <location>
        <begin position="11"/>
        <end position="71"/>
    </location>
</feature>
<dbReference type="InterPro" id="IPR050707">
    <property type="entry name" value="HTH_MetabolicPath_Reg"/>
</dbReference>
<accession>A0ABU0PC33</accession>
<dbReference type="InterPro" id="IPR036388">
    <property type="entry name" value="WH-like_DNA-bd_sf"/>
</dbReference>
<organism evidence="6 7">
    <name type="scientific">Microbacterium murale</name>
    <dbReference type="NCBI Taxonomy" id="1081040"/>
    <lineage>
        <taxon>Bacteria</taxon>
        <taxon>Bacillati</taxon>
        <taxon>Actinomycetota</taxon>
        <taxon>Actinomycetes</taxon>
        <taxon>Micrococcales</taxon>
        <taxon>Microbacteriaceae</taxon>
        <taxon>Microbacterium</taxon>
    </lineage>
</organism>
<dbReference type="PROSITE" id="PS51078">
    <property type="entry name" value="ICLR_ED"/>
    <property type="match status" value="1"/>
</dbReference>
<evidence type="ECO:0000256" key="1">
    <source>
        <dbReference type="ARBA" id="ARBA00023015"/>
    </source>
</evidence>
<dbReference type="InterPro" id="IPR014757">
    <property type="entry name" value="Tscrpt_reg_IclR_C"/>
</dbReference>
<evidence type="ECO:0000259" key="5">
    <source>
        <dbReference type="PROSITE" id="PS51078"/>
    </source>
</evidence>
<reference evidence="6 7" key="1">
    <citation type="submission" date="2023-07" db="EMBL/GenBank/DDBJ databases">
        <title>Comparative genomics of wheat-associated soil bacteria to identify genetic determinants of phenazine resistance.</title>
        <authorList>
            <person name="Mouncey N."/>
        </authorList>
    </citation>
    <scope>NUCLEOTIDE SEQUENCE [LARGE SCALE GENOMIC DNA]</scope>
    <source>
        <strain evidence="6 7">W2I7</strain>
    </source>
</reference>
<keyword evidence="1" id="KW-0805">Transcription regulation</keyword>
<proteinExistence type="predicted"/>
<protein>
    <submittedName>
        <fullName evidence="6">DNA-binding IclR family transcriptional regulator</fullName>
    </submittedName>
</protein>
<dbReference type="Gene3D" id="3.30.450.40">
    <property type="match status" value="1"/>
</dbReference>
<dbReference type="SMART" id="SM00346">
    <property type="entry name" value="HTH_ICLR"/>
    <property type="match status" value="1"/>
</dbReference>
<dbReference type="InterPro" id="IPR005471">
    <property type="entry name" value="Tscrpt_reg_IclR_N"/>
</dbReference>
<dbReference type="PROSITE" id="PS51077">
    <property type="entry name" value="HTH_ICLR"/>
    <property type="match status" value="1"/>
</dbReference>
<evidence type="ECO:0000256" key="3">
    <source>
        <dbReference type="ARBA" id="ARBA00023163"/>
    </source>
</evidence>
<dbReference type="SUPFAM" id="SSF55781">
    <property type="entry name" value="GAF domain-like"/>
    <property type="match status" value="1"/>
</dbReference>